<evidence type="ECO:0000313" key="9">
    <source>
        <dbReference type="Proteomes" id="UP001642406"/>
    </source>
</evidence>
<dbReference type="Pfam" id="PF00083">
    <property type="entry name" value="Sugar_tr"/>
    <property type="match status" value="1"/>
</dbReference>
<evidence type="ECO:0000259" key="7">
    <source>
        <dbReference type="PROSITE" id="PS50850"/>
    </source>
</evidence>
<accession>A0ABP0BNH1</accession>
<evidence type="ECO:0000256" key="4">
    <source>
        <dbReference type="ARBA" id="ARBA00022989"/>
    </source>
</evidence>
<dbReference type="Gene3D" id="1.20.1250.20">
    <property type="entry name" value="MFS general substrate transporter like domains"/>
    <property type="match status" value="1"/>
</dbReference>
<feature type="transmembrane region" description="Helical" evidence="6">
    <location>
        <begin position="436"/>
        <end position="458"/>
    </location>
</feature>
<keyword evidence="5 6" id="KW-0472">Membrane</keyword>
<evidence type="ECO:0000256" key="6">
    <source>
        <dbReference type="SAM" id="Phobius"/>
    </source>
</evidence>
<evidence type="ECO:0000256" key="1">
    <source>
        <dbReference type="ARBA" id="ARBA00004141"/>
    </source>
</evidence>
<feature type="transmembrane region" description="Helical" evidence="6">
    <location>
        <begin position="372"/>
        <end position="393"/>
    </location>
</feature>
<organism evidence="8 9">
    <name type="scientific">Sporothrix bragantina</name>
    <dbReference type="NCBI Taxonomy" id="671064"/>
    <lineage>
        <taxon>Eukaryota</taxon>
        <taxon>Fungi</taxon>
        <taxon>Dikarya</taxon>
        <taxon>Ascomycota</taxon>
        <taxon>Pezizomycotina</taxon>
        <taxon>Sordariomycetes</taxon>
        <taxon>Sordariomycetidae</taxon>
        <taxon>Ophiostomatales</taxon>
        <taxon>Ophiostomataceae</taxon>
        <taxon>Sporothrix</taxon>
    </lineage>
</organism>
<feature type="transmembrane region" description="Helical" evidence="6">
    <location>
        <begin position="72"/>
        <end position="102"/>
    </location>
</feature>
<evidence type="ECO:0000256" key="2">
    <source>
        <dbReference type="ARBA" id="ARBA00010992"/>
    </source>
</evidence>
<reference evidence="8 9" key="1">
    <citation type="submission" date="2024-01" db="EMBL/GenBank/DDBJ databases">
        <authorList>
            <person name="Allen C."/>
            <person name="Tagirdzhanova G."/>
        </authorList>
    </citation>
    <scope>NUCLEOTIDE SEQUENCE [LARGE SCALE GENOMIC DNA]</scope>
</reference>
<evidence type="ECO:0000256" key="3">
    <source>
        <dbReference type="ARBA" id="ARBA00022692"/>
    </source>
</evidence>
<dbReference type="InterPro" id="IPR020846">
    <property type="entry name" value="MFS_dom"/>
</dbReference>
<dbReference type="InterPro" id="IPR005828">
    <property type="entry name" value="MFS_sugar_transport-like"/>
</dbReference>
<feature type="transmembrane region" description="Helical" evidence="6">
    <location>
        <begin position="479"/>
        <end position="497"/>
    </location>
</feature>
<keyword evidence="9" id="KW-1185">Reference proteome</keyword>
<dbReference type="InterPro" id="IPR036259">
    <property type="entry name" value="MFS_trans_sf"/>
</dbReference>
<feature type="transmembrane region" description="Helical" evidence="6">
    <location>
        <begin position="152"/>
        <end position="170"/>
    </location>
</feature>
<comment type="similarity">
    <text evidence="2">Belongs to the major facilitator superfamily. Sugar transporter (TC 2.A.1.1) family.</text>
</comment>
<gene>
    <name evidence="8" type="ORF">SBRCBS47491_004431</name>
</gene>
<sequence length="563" mass="61862">MAPDPHNVAVAIHQDDSVSPGEKHDVDAIHNETKDSFVKGVLSDVGYQAAIDETLKEPEKPWVVFKRNPRMVLIMVSVLLNGIVSGIELNMAGNMLGISAFARQFGNWEEASNSYVIPAKYISIWSAVSSPFQLFGMIFSSVAGDWIGRRPVLYFILLFCVGGAFLESFVKTWTGWLGAKIVMAFATGLMQAGVATYISEVSPRELRGISLSTFNMFMNTGNLFSVLISYGTQKTWPSVTDDRSFRVPLYICIALPVFIFACEVFLVPESPSFLIMRRKHDQARKALRWMYPRLNEEEINLKVAEIAYTVMKESEIDEENKTASFLDCFKGVDARRSFCAIFPAMSQPLCGNMLCGPYATYFFAMAGFNNSLAATAIVLSIGFACNIGVFFLIDRKAVGRWAILFYGLILMFVGDLGIGIVGSVHSDVQSSNSAQALVILFVCILTTGSVSGPGAVGWTYTGESGSMRLRAKTNTLGNLGNASIAWVLGSTISFMMTDLSLNTGYFYAGMAAMSVAIVYFFIPDYTGRSFAQVDELFERRIAPRKFASTVCTGDYGREPVVEV</sequence>
<keyword evidence="4 6" id="KW-1133">Transmembrane helix</keyword>
<evidence type="ECO:0000256" key="5">
    <source>
        <dbReference type="ARBA" id="ARBA00023136"/>
    </source>
</evidence>
<feature type="transmembrane region" description="Helical" evidence="6">
    <location>
        <begin position="349"/>
        <end position="366"/>
    </location>
</feature>
<proteinExistence type="inferred from homology"/>
<comment type="subcellular location">
    <subcellularLocation>
        <location evidence="1">Membrane</location>
        <topology evidence="1">Multi-pass membrane protein</topology>
    </subcellularLocation>
</comment>
<feature type="transmembrane region" description="Helical" evidence="6">
    <location>
        <begin position="405"/>
        <end position="424"/>
    </location>
</feature>
<feature type="transmembrane region" description="Helical" evidence="6">
    <location>
        <begin position="209"/>
        <end position="228"/>
    </location>
</feature>
<feature type="transmembrane region" description="Helical" evidence="6">
    <location>
        <begin position="176"/>
        <end position="197"/>
    </location>
</feature>
<feature type="transmembrane region" description="Helical" evidence="6">
    <location>
        <begin position="248"/>
        <end position="268"/>
    </location>
</feature>
<dbReference type="InterPro" id="IPR050360">
    <property type="entry name" value="MFS_Sugar_Transporters"/>
</dbReference>
<comment type="caution">
    <text evidence="8">The sequence shown here is derived from an EMBL/GenBank/DDBJ whole genome shotgun (WGS) entry which is preliminary data.</text>
</comment>
<dbReference type="SUPFAM" id="SSF103473">
    <property type="entry name" value="MFS general substrate transporter"/>
    <property type="match status" value="1"/>
</dbReference>
<feature type="transmembrane region" description="Helical" evidence="6">
    <location>
        <begin position="122"/>
        <end position="140"/>
    </location>
</feature>
<dbReference type="PANTHER" id="PTHR48022:SF2">
    <property type="entry name" value="PLASTIDIC GLUCOSE TRANSPORTER 4"/>
    <property type="match status" value="1"/>
</dbReference>
<protein>
    <recommendedName>
        <fullName evidence="7">Major facilitator superfamily (MFS) profile domain-containing protein</fullName>
    </recommendedName>
</protein>
<feature type="domain" description="Major facilitator superfamily (MFS) profile" evidence="7">
    <location>
        <begin position="74"/>
        <end position="526"/>
    </location>
</feature>
<dbReference type="PANTHER" id="PTHR48022">
    <property type="entry name" value="PLASTIDIC GLUCOSE TRANSPORTER 4"/>
    <property type="match status" value="1"/>
</dbReference>
<feature type="transmembrane region" description="Helical" evidence="6">
    <location>
        <begin position="503"/>
        <end position="522"/>
    </location>
</feature>
<dbReference type="EMBL" id="CAWUHC010000034">
    <property type="protein sequence ID" value="CAK7221163.1"/>
    <property type="molecule type" value="Genomic_DNA"/>
</dbReference>
<name>A0ABP0BNH1_9PEZI</name>
<dbReference type="PROSITE" id="PS50850">
    <property type="entry name" value="MFS"/>
    <property type="match status" value="1"/>
</dbReference>
<evidence type="ECO:0000313" key="8">
    <source>
        <dbReference type="EMBL" id="CAK7221163.1"/>
    </source>
</evidence>
<dbReference type="Proteomes" id="UP001642406">
    <property type="component" value="Unassembled WGS sequence"/>
</dbReference>
<keyword evidence="3 6" id="KW-0812">Transmembrane</keyword>